<dbReference type="Gene3D" id="3.40.630.30">
    <property type="match status" value="1"/>
</dbReference>
<dbReference type="EC" id="2.3.1.82" evidence="2"/>
<evidence type="ECO:0000313" key="3">
    <source>
        <dbReference type="Proteomes" id="UP000184600"/>
    </source>
</evidence>
<dbReference type="AlphaFoldDB" id="A0A1M7Z2C0"/>
<keyword evidence="3" id="KW-1185">Reference proteome</keyword>
<reference evidence="3" key="1">
    <citation type="submission" date="2016-12" db="EMBL/GenBank/DDBJ databases">
        <authorList>
            <person name="Rodrigo-Torres L."/>
            <person name="Arahal R.D."/>
            <person name="Lucena T."/>
        </authorList>
    </citation>
    <scope>NUCLEOTIDE SEQUENCE [LARGE SCALE GENOMIC DNA]</scope>
</reference>
<keyword evidence="2" id="KW-0012">Acyltransferase</keyword>
<feature type="domain" description="N-acetyltransferase" evidence="1">
    <location>
        <begin position="4"/>
        <end position="158"/>
    </location>
</feature>
<dbReference type="PROSITE" id="PS51186">
    <property type="entry name" value="GNAT"/>
    <property type="match status" value="1"/>
</dbReference>
<sequence length="158" mass="18514">MPTTKIRFARTEDLVQLEKMMYDLHDEHHIACPEHFKTAQEVLQEKQINDYLDSPEALIFIACHENIIVGFITGHFAELISMVSKPVLMGSIDELFVSPAFRSRGIGRKLLDRLIREFEDYGIEQIFVEVWAFNQSAQKLYQQLGFDHHIHWLRKSVK</sequence>
<name>A0A1M7Z2C0_9VIBR</name>
<protein>
    <submittedName>
        <fullName evidence="2">Aminoglycoside N(6')-acetyltransferase type 1</fullName>
        <ecNumber evidence="2">2.3.1.82</ecNumber>
    </submittedName>
</protein>
<dbReference type="GO" id="GO:0047663">
    <property type="term" value="F:aminoglycoside 6'-N-acetyltransferase activity"/>
    <property type="evidence" value="ECO:0007669"/>
    <property type="project" value="UniProtKB-EC"/>
</dbReference>
<keyword evidence="2" id="KW-0808">Transferase</keyword>
<dbReference type="InterPro" id="IPR000182">
    <property type="entry name" value="GNAT_dom"/>
</dbReference>
<dbReference type="PANTHER" id="PTHR43072">
    <property type="entry name" value="N-ACETYLTRANSFERASE"/>
    <property type="match status" value="1"/>
</dbReference>
<proteinExistence type="predicted"/>
<gene>
    <name evidence="2" type="ORF">VQ7734_04819</name>
</gene>
<dbReference type="SUPFAM" id="SSF55729">
    <property type="entry name" value="Acyl-CoA N-acyltransferases (Nat)"/>
    <property type="match status" value="1"/>
</dbReference>
<accession>A0A1M7Z2C0</accession>
<dbReference type="Pfam" id="PF00583">
    <property type="entry name" value="Acetyltransf_1"/>
    <property type="match status" value="1"/>
</dbReference>
<dbReference type="Proteomes" id="UP000184600">
    <property type="component" value="Unassembled WGS sequence"/>
</dbReference>
<evidence type="ECO:0000259" key="1">
    <source>
        <dbReference type="PROSITE" id="PS51186"/>
    </source>
</evidence>
<dbReference type="OrthoDB" id="5637518at2"/>
<organism evidence="2 3">
    <name type="scientific">Vibrio quintilis</name>
    <dbReference type="NCBI Taxonomy" id="1117707"/>
    <lineage>
        <taxon>Bacteria</taxon>
        <taxon>Pseudomonadati</taxon>
        <taxon>Pseudomonadota</taxon>
        <taxon>Gammaproteobacteria</taxon>
        <taxon>Vibrionales</taxon>
        <taxon>Vibrionaceae</taxon>
        <taxon>Vibrio</taxon>
    </lineage>
</organism>
<dbReference type="STRING" id="1117707.VQ7734_04819"/>
<dbReference type="InterPro" id="IPR016181">
    <property type="entry name" value="Acyl_CoA_acyltransferase"/>
</dbReference>
<dbReference type="EMBL" id="FRFG01000091">
    <property type="protein sequence ID" value="SHO59043.1"/>
    <property type="molecule type" value="Genomic_DNA"/>
</dbReference>
<evidence type="ECO:0000313" key="2">
    <source>
        <dbReference type="EMBL" id="SHO59043.1"/>
    </source>
</evidence>
<dbReference type="RefSeq" id="WP_073586474.1">
    <property type="nucleotide sequence ID" value="NZ_AP024897.1"/>
</dbReference>
<dbReference type="CDD" id="cd04301">
    <property type="entry name" value="NAT_SF"/>
    <property type="match status" value="1"/>
</dbReference>